<protein>
    <submittedName>
        <fullName evidence="1">(African queen) hypothetical protein</fullName>
    </submittedName>
</protein>
<dbReference type="AlphaFoldDB" id="A0A8J2QK49"/>
<dbReference type="Proteomes" id="UP000789524">
    <property type="component" value="Unassembled WGS sequence"/>
</dbReference>
<evidence type="ECO:0000313" key="1">
    <source>
        <dbReference type="EMBL" id="CAG9564180.1"/>
    </source>
</evidence>
<keyword evidence="2" id="KW-1185">Reference proteome</keyword>
<proteinExistence type="predicted"/>
<sequence>MKYYALHLYIVPAAPREQNFEQLRNVDGLRGARARPAWTGLDGVTGGRRARITSCGQRYVNKQRRKHYIQLEQDGRKRGGGPRQHNERINYRTDYIVLAHTWMDDELLFLSLDVLNIRTE</sequence>
<organism evidence="1 2">
    <name type="scientific">Danaus chrysippus</name>
    <name type="common">African queen</name>
    <dbReference type="NCBI Taxonomy" id="151541"/>
    <lineage>
        <taxon>Eukaryota</taxon>
        <taxon>Metazoa</taxon>
        <taxon>Ecdysozoa</taxon>
        <taxon>Arthropoda</taxon>
        <taxon>Hexapoda</taxon>
        <taxon>Insecta</taxon>
        <taxon>Pterygota</taxon>
        <taxon>Neoptera</taxon>
        <taxon>Endopterygota</taxon>
        <taxon>Lepidoptera</taxon>
        <taxon>Glossata</taxon>
        <taxon>Ditrysia</taxon>
        <taxon>Papilionoidea</taxon>
        <taxon>Nymphalidae</taxon>
        <taxon>Danainae</taxon>
        <taxon>Danaini</taxon>
        <taxon>Danaina</taxon>
        <taxon>Danaus</taxon>
        <taxon>Anosia</taxon>
    </lineage>
</organism>
<evidence type="ECO:0000313" key="2">
    <source>
        <dbReference type="Proteomes" id="UP000789524"/>
    </source>
</evidence>
<gene>
    <name evidence="1" type="ORF">DCHRY22_LOCUS5201</name>
</gene>
<dbReference type="EMBL" id="CAKASE010000050">
    <property type="protein sequence ID" value="CAG9564180.1"/>
    <property type="molecule type" value="Genomic_DNA"/>
</dbReference>
<name>A0A8J2QK49_9NEOP</name>
<reference evidence="1" key="1">
    <citation type="submission" date="2021-09" db="EMBL/GenBank/DDBJ databases">
        <authorList>
            <person name="Martin H S."/>
        </authorList>
    </citation>
    <scope>NUCLEOTIDE SEQUENCE</scope>
</reference>
<accession>A0A8J2QK49</accession>
<comment type="caution">
    <text evidence="1">The sequence shown here is derived from an EMBL/GenBank/DDBJ whole genome shotgun (WGS) entry which is preliminary data.</text>
</comment>